<keyword evidence="2" id="KW-0812">Transmembrane</keyword>
<dbReference type="OrthoDB" id="2991180at2"/>
<accession>A0AAX2EKF2</accession>
<dbReference type="RefSeq" id="WP_038562406.1">
    <property type="nucleotide sequence ID" value="NZ_CP008876.1"/>
</dbReference>
<accession>A0A075LRS2</accession>
<gene>
    <name evidence="3" type="ORF">GZ22_11280</name>
    <name evidence="4" type="ORF">SAMN04489762_3677</name>
</gene>
<dbReference type="PANTHER" id="PTHR40027:SF1">
    <property type="entry name" value="CELL DIVISION PROTEIN DIVIC"/>
    <property type="match status" value="1"/>
</dbReference>
<dbReference type="PANTHER" id="PTHR40027">
    <property type="entry name" value="CELL DIVISION PROTEIN DIVIC"/>
    <property type="match status" value="1"/>
</dbReference>
<dbReference type="InterPro" id="IPR007060">
    <property type="entry name" value="FtsL/DivIC"/>
</dbReference>
<evidence type="ECO:0000313" key="6">
    <source>
        <dbReference type="Proteomes" id="UP000199735"/>
    </source>
</evidence>
<dbReference type="Pfam" id="PF04977">
    <property type="entry name" value="DivIC"/>
    <property type="match status" value="1"/>
</dbReference>
<keyword evidence="2" id="KW-0472">Membrane</keyword>
<dbReference type="InterPro" id="IPR039076">
    <property type="entry name" value="DivIC"/>
</dbReference>
<evidence type="ECO:0000313" key="4">
    <source>
        <dbReference type="EMBL" id="SEO19384.1"/>
    </source>
</evidence>
<dbReference type="GO" id="GO:0051301">
    <property type="term" value="P:cell division"/>
    <property type="evidence" value="ECO:0007669"/>
    <property type="project" value="UniProtKB-KW"/>
</dbReference>
<dbReference type="GeneID" id="34220226"/>
<name>A0A075LRS2_9BACI</name>
<dbReference type="AlphaFoldDB" id="A0A075LRS2"/>
<feature type="coiled-coil region" evidence="1">
    <location>
        <begin position="62"/>
        <end position="96"/>
    </location>
</feature>
<keyword evidence="2" id="KW-1133">Transmembrane helix</keyword>
<evidence type="ECO:0000256" key="1">
    <source>
        <dbReference type="SAM" id="Coils"/>
    </source>
</evidence>
<organism evidence="3 5">
    <name type="scientific">Terribacillus saccharophilus</name>
    <dbReference type="NCBI Taxonomy" id="361277"/>
    <lineage>
        <taxon>Bacteria</taxon>
        <taxon>Bacillati</taxon>
        <taxon>Bacillota</taxon>
        <taxon>Bacilli</taxon>
        <taxon>Bacillales</taxon>
        <taxon>Bacillaceae</taxon>
        <taxon>Terribacillus</taxon>
    </lineage>
</organism>
<evidence type="ECO:0000313" key="3">
    <source>
        <dbReference type="EMBL" id="AIF67168.1"/>
    </source>
</evidence>
<feature type="transmembrane region" description="Helical" evidence="2">
    <location>
        <begin position="37"/>
        <end position="56"/>
    </location>
</feature>
<dbReference type="Proteomes" id="UP000027980">
    <property type="component" value="Chromosome"/>
</dbReference>
<sequence length="126" mass="15146">MARKKRNVTKMESSYTRQYDAYTERQRKKQKRLFRRLILFAAFAVVLLGLMVGYHIHQRGVYASKQTEYKEKQEELASLQKKEEDLKEEIELLNDKSYVLEIARTNYFYSKDGETIFKITEEEPSY</sequence>
<dbReference type="KEGG" id="tap:GZ22_11280"/>
<keyword evidence="3" id="KW-0131">Cell cycle</keyword>
<keyword evidence="1" id="KW-0175">Coiled coil</keyword>
<keyword evidence="3" id="KW-0132">Cell division</keyword>
<evidence type="ECO:0000256" key="2">
    <source>
        <dbReference type="SAM" id="Phobius"/>
    </source>
</evidence>
<dbReference type="Proteomes" id="UP000199735">
    <property type="component" value="Unassembled WGS sequence"/>
</dbReference>
<dbReference type="EMBL" id="FOCD01000009">
    <property type="protein sequence ID" value="SEO19384.1"/>
    <property type="molecule type" value="Genomic_DNA"/>
</dbReference>
<proteinExistence type="predicted"/>
<dbReference type="EMBL" id="CP008876">
    <property type="protein sequence ID" value="AIF67168.1"/>
    <property type="molecule type" value="Genomic_DNA"/>
</dbReference>
<reference evidence="4 6" key="2">
    <citation type="submission" date="2016-10" db="EMBL/GenBank/DDBJ databases">
        <authorList>
            <person name="Varghese N."/>
            <person name="Submissions S."/>
        </authorList>
    </citation>
    <scope>NUCLEOTIDE SEQUENCE [LARGE SCALE GENOMIC DNA]</scope>
    <source>
        <strain evidence="4 6">DSM 21619</strain>
    </source>
</reference>
<protein>
    <submittedName>
        <fullName evidence="3 4">Cell division protein</fullName>
    </submittedName>
</protein>
<reference evidence="3 5" key="1">
    <citation type="submission" date="2014-07" db="EMBL/GenBank/DDBJ databases">
        <title>Complete genome sequence of a moderately halophilic bacterium Terribacillus aidingensis MP602, isolated from Cryptomeria fortunei in Tianmu mountain in China.</title>
        <authorList>
            <person name="Wang Y."/>
            <person name="Lu P."/>
            <person name="Zhang L."/>
        </authorList>
    </citation>
    <scope>NUCLEOTIDE SEQUENCE [LARGE SCALE GENOMIC DNA]</scope>
    <source>
        <strain evidence="3 5">MP602</strain>
    </source>
</reference>
<evidence type="ECO:0000313" key="5">
    <source>
        <dbReference type="Proteomes" id="UP000027980"/>
    </source>
</evidence>
<dbReference type="HOGENOM" id="CLU_134863_2_1_9"/>